<accession>A0ACC4DNA3</accession>
<keyword evidence="2" id="KW-1185">Reference proteome</keyword>
<organism evidence="1 2">
    <name type="scientific">Purpureocillium lilacinum</name>
    <name type="common">Paecilomyces lilacinus</name>
    <dbReference type="NCBI Taxonomy" id="33203"/>
    <lineage>
        <taxon>Eukaryota</taxon>
        <taxon>Fungi</taxon>
        <taxon>Dikarya</taxon>
        <taxon>Ascomycota</taxon>
        <taxon>Pezizomycotina</taxon>
        <taxon>Sordariomycetes</taxon>
        <taxon>Hypocreomycetidae</taxon>
        <taxon>Hypocreales</taxon>
        <taxon>Ophiocordycipitaceae</taxon>
        <taxon>Purpureocillium</taxon>
    </lineage>
</organism>
<gene>
    <name evidence="1" type="ORF">ACCO45_008061</name>
</gene>
<sequence>MHPEGEEMMDRRRYDRSPKGFTYEFRDVDLTNGIDQGWKPFSMTTPILLSLALLSLLVAAGIETLA</sequence>
<dbReference type="EMBL" id="JBGNUJ010000007">
    <property type="protein sequence ID" value="KAL3957483.1"/>
    <property type="molecule type" value="Genomic_DNA"/>
</dbReference>
<evidence type="ECO:0000313" key="2">
    <source>
        <dbReference type="Proteomes" id="UP001638806"/>
    </source>
</evidence>
<evidence type="ECO:0000313" key="1">
    <source>
        <dbReference type="EMBL" id="KAL3957483.1"/>
    </source>
</evidence>
<comment type="caution">
    <text evidence="1">The sequence shown here is derived from an EMBL/GenBank/DDBJ whole genome shotgun (WGS) entry which is preliminary data.</text>
</comment>
<dbReference type="Proteomes" id="UP001638806">
    <property type="component" value="Unassembled WGS sequence"/>
</dbReference>
<protein>
    <submittedName>
        <fullName evidence="1">Uncharacterized protein</fullName>
    </submittedName>
</protein>
<proteinExistence type="predicted"/>
<reference evidence="1" key="1">
    <citation type="submission" date="2024-12" db="EMBL/GenBank/DDBJ databases">
        <title>Comparative genomics and development of molecular markers within Purpureocillium lilacinum and among Purpureocillium species.</title>
        <authorList>
            <person name="Yeh Z.-Y."/>
            <person name="Ni N.-T."/>
            <person name="Lo P.-H."/>
            <person name="Mushyakhwo K."/>
            <person name="Lin C.-F."/>
            <person name="Nai Y.-S."/>
        </authorList>
    </citation>
    <scope>NUCLEOTIDE SEQUENCE</scope>
    <source>
        <strain evidence="1">NCHU-NPUST-175</strain>
    </source>
</reference>
<name>A0ACC4DNA3_PURLI</name>